<protein>
    <submittedName>
        <fullName evidence="1">Uncharacterized protein</fullName>
    </submittedName>
</protein>
<name>A0ACC1AHT3_9ROSI</name>
<organism evidence="1 2">
    <name type="scientific">Pistacia atlantica</name>
    <dbReference type="NCBI Taxonomy" id="434234"/>
    <lineage>
        <taxon>Eukaryota</taxon>
        <taxon>Viridiplantae</taxon>
        <taxon>Streptophyta</taxon>
        <taxon>Embryophyta</taxon>
        <taxon>Tracheophyta</taxon>
        <taxon>Spermatophyta</taxon>
        <taxon>Magnoliopsida</taxon>
        <taxon>eudicotyledons</taxon>
        <taxon>Gunneridae</taxon>
        <taxon>Pentapetalae</taxon>
        <taxon>rosids</taxon>
        <taxon>malvids</taxon>
        <taxon>Sapindales</taxon>
        <taxon>Anacardiaceae</taxon>
        <taxon>Pistacia</taxon>
    </lineage>
</organism>
<dbReference type="Proteomes" id="UP001164250">
    <property type="component" value="Chromosome 10"/>
</dbReference>
<evidence type="ECO:0000313" key="2">
    <source>
        <dbReference type="Proteomes" id="UP001164250"/>
    </source>
</evidence>
<sequence length="220" mass="24904">MIGVTNAGLSEYLNRHTGECNKINKEASEGSNNLPHDIRLRAAFFMNLRRSPGIHGNQIGYLLYPFNIALRDDPLDYIRQAKATMDRKKASLEASFSHFLVKCLHKFRGMKVIIRPLHLSSLAFILLFLFHLASILFFRASCLRDCQLKQHCISQMFLVPKKKSVSLAIQWPILFQVAMGNLLLSVDEGIIPDPEQLCDDLEDSFNLIKSAVIAKGMVMN</sequence>
<comment type="caution">
    <text evidence="1">The sequence shown here is derived from an EMBL/GenBank/DDBJ whole genome shotgun (WGS) entry which is preliminary data.</text>
</comment>
<reference evidence="2" key="1">
    <citation type="journal article" date="2023" name="G3 (Bethesda)">
        <title>Genome assembly and association tests identify interacting loci associated with vigor, precocity, and sex in interspecific pistachio rootstocks.</title>
        <authorList>
            <person name="Palmer W."/>
            <person name="Jacygrad E."/>
            <person name="Sagayaradj S."/>
            <person name="Cavanaugh K."/>
            <person name="Han R."/>
            <person name="Bertier L."/>
            <person name="Beede B."/>
            <person name="Kafkas S."/>
            <person name="Golino D."/>
            <person name="Preece J."/>
            <person name="Michelmore R."/>
        </authorList>
    </citation>
    <scope>NUCLEOTIDE SEQUENCE [LARGE SCALE GENOMIC DNA]</scope>
</reference>
<proteinExistence type="predicted"/>
<dbReference type="EMBL" id="CM047906">
    <property type="protein sequence ID" value="KAJ0086271.1"/>
    <property type="molecule type" value="Genomic_DNA"/>
</dbReference>
<evidence type="ECO:0000313" key="1">
    <source>
        <dbReference type="EMBL" id="KAJ0086271.1"/>
    </source>
</evidence>
<accession>A0ACC1AHT3</accession>
<gene>
    <name evidence="1" type="ORF">Patl1_07753</name>
</gene>
<keyword evidence="2" id="KW-1185">Reference proteome</keyword>